<dbReference type="Pfam" id="PF12824">
    <property type="entry name" value="MRP-L20"/>
    <property type="match status" value="1"/>
</dbReference>
<accession>A0AAV5AJG5</accession>
<feature type="region of interest" description="Disordered" evidence="1">
    <location>
        <begin position="226"/>
        <end position="250"/>
    </location>
</feature>
<dbReference type="EMBL" id="BPWL01000008">
    <property type="protein sequence ID" value="GJJ13279.1"/>
    <property type="molecule type" value="Genomic_DNA"/>
</dbReference>
<comment type="caution">
    <text evidence="2">The sequence shown here is derived from an EMBL/GenBank/DDBJ whole genome shotgun (WGS) entry which is preliminary data.</text>
</comment>
<keyword evidence="3" id="KW-1185">Reference proteome</keyword>
<evidence type="ECO:0000313" key="2">
    <source>
        <dbReference type="EMBL" id="GJJ13279.1"/>
    </source>
</evidence>
<dbReference type="PANTHER" id="PTHR28266:SF1">
    <property type="entry name" value="LARGE RIBOSOMAL SUBUNIT PROTEIN ML58"/>
    <property type="match status" value="1"/>
</dbReference>
<protein>
    <submittedName>
        <fullName evidence="2">Uncharacterized protein</fullName>
    </submittedName>
</protein>
<name>A0AAV5AJG5_9AGAM</name>
<proteinExistence type="predicted"/>
<feature type="region of interest" description="Disordered" evidence="1">
    <location>
        <begin position="35"/>
        <end position="59"/>
    </location>
</feature>
<dbReference type="InterPro" id="IPR024388">
    <property type="entry name" value="Ribosomal_mL58"/>
</dbReference>
<dbReference type="Proteomes" id="UP001050691">
    <property type="component" value="Unassembled WGS sequence"/>
</dbReference>
<dbReference type="AlphaFoldDB" id="A0AAV5AJG5"/>
<dbReference type="PANTHER" id="PTHR28266">
    <property type="entry name" value="54S RIBOSOMAL PROTEIN L20, MITOCHONDRIAL"/>
    <property type="match status" value="1"/>
</dbReference>
<evidence type="ECO:0000313" key="3">
    <source>
        <dbReference type="Proteomes" id="UP001050691"/>
    </source>
</evidence>
<sequence>MGLETEVQEENNNCIFSDGVRAENDNIADRIAGAAIVTPGSPKSPKSLKERQQSRKANLHVGRSPEMHELQTIIKEKIRSPSVKETGPEIKGDVQEIYSDDMEEGRTPATPGEMRDGLREHFTELLFPGASYRGESVQVPWTSLGKWLETNKKRLVNWPNGVKFPDSTYQMVQFWNLTEVSALYGVKIENWSEREKRWFKPTTPLVFNQMGSTVISISQLAKLAYGPPTVDSSRPERPPSKIRDPLNEPNATQYKIGSNLTFIHRPPPTAQSPYSLTVAPSSPLLESPSATRVDAPLPPPLWKEALKPKHQLTPEQVEEIKRLRNEDPVTWTRQKLAKKFGCKACYIPMIAPLDKSVHKGILAEKDAEHERNRSRWGENKATAKAIRRKRKALW</sequence>
<gene>
    <name evidence="2" type="ORF">Clacol_007530</name>
</gene>
<organism evidence="2 3">
    <name type="scientific">Clathrus columnatus</name>
    <dbReference type="NCBI Taxonomy" id="1419009"/>
    <lineage>
        <taxon>Eukaryota</taxon>
        <taxon>Fungi</taxon>
        <taxon>Dikarya</taxon>
        <taxon>Basidiomycota</taxon>
        <taxon>Agaricomycotina</taxon>
        <taxon>Agaricomycetes</taxon>
        <taxon>Phallomycetidae</taxon>
        <taxon>Phallales</taxon>
        <taxon>Clathraceae</taxon>
        <taxon>Clathrus</taxon>
    </lineage>
</organism>
<reference evidence="2" key="1">
    <citation type="submission" date="2021-10" db="EMBL/GenBank/DDBJ databases">
        <title>De novo Genome Assembly of Clathrus columnatus (Basidiomycota, Fungi) Using Illumina and Nanopore Sequence Data.</title>
        <authorList>
            <person name="Ogiso-Tanaka E."/>
            <person name="Itagaki H."/>
            <person name="Hosoya T."/>
            <person name="Hosaka K."/>
        </authorList>
    </citation>
    <scope>NUCLEOTIDE SEQUENCE</scope>
    <source>
        <strain evidence="2">MO-923</strain>
    </source>
</reference>
<dbReference type="GO" id="GO:0003735">
    <property type="term" value="F:structural constituent of ribosome"/>
    <property type="evidence" value="ECO:0007669"/>
    <property type="project" value="TreeGrafter"/>
</dbReference>
<evidence type="ECO:0000256" key="1">
    <source>
        <dbReference type="SAM" id="MobiDB-lite"/>
    </source>
</evidence>
<dbReference type="GO" id="GO:0005762">
    <property type="term" value="C:mitochondrial large ribosomal subunit"/>
    <property type="evidence" value="ECO:0007669"/>
    <property type="project" value="TreeGrafter"/>
</dbReference>
<feature type="compositionally biased region" description="Basic and acidic residues" evidence="1">
    <location>
        <begin position="233"/>
        <end position="246"/>
    </location>
</feature>